<evidence type="ECO:0000313" key="3">
    <source>
        <dbReference type="EMBL" id="QDL54543.1"/>
    </source>
</evidence>
<gene>
    <name evidence="3" type="ORF">EXZ61_10405</name>
</gene>
<evidence type="ECO:0008006" key="5">
    <source>
        <dbReference type="Google" id="ProtNLM"/>
    </source>
</evidence>
<feature type="chain" id="PRO_5021768687" description="TIGR03016 family PEP-CTERM system-associated outer membrane protein" evidence="2">
    <location>
        <begin position="25"/>
        <end position="455"/>
    </location>
</feature>
<evidence type="ECO:0000256" key="1">
    <source>
        <dbReference type="SAM" id="MobiDB-lite"/>
    </source>
</evidence>
<keyword evidence="4" id="KW-1185">Reference proteome</keyword>
<evidence type="ECO:0000256" key="2">
    <source>
        <dbReference type="SAM" id="SignalP"/>
    </source>
</evidence>
<keyword evidence="2" id="KW-0732">Signal</keyword>
<reference evidence="4" key="1">
    <citation type="submission" date="2019-02" db="EMBL/GenBank/DDBJ databases">
        <title>Complete genome sequence of Rhodoferax sp. Gr-4.</title>
        <authorList>
            <person name="Jin L."/>
        </authorList>
    </citation>
    <scope>NUCLEOTIDE SEQUENCE [LARGE SCALE GENOMIC DNA]</scope>
    <source>
        <strain evidence="4">Gr-4</strain>
    </source>
</reference>
<feature type="signal peptide" evidence="2">
    <location>
        <begin position="1"/>
        <end position="24"/>
    </location>
</feature>
<feature type="compositionally biased region" description="Polar residues" evidence="1">
    <location>
        <begin position="186"/>
        <end position="208"/>
    </location>
</feature>
<dbReference type="Pfam" id="PF10082">
    <property type="entry name" value="BBP2_2"/>
    <property type="match status" value="1"/>
</dbReference>
<name>A0A515EPF6_9BURK</name>
<dbReference type="EMBL" id="CP036282">
    <property type="protein sequence ID" value="QDL54543.1"/>
    <property type="molecule type" value="Genomic_DNA"/>
</dbReference>
<dbReference type="AlphaFoldDB" id="A0A515EPF6"/>
<proteinExistence type="predicted"/>
<reference evidence="4" key="2">
    <citation type="journal article" date="2020" name="Int. J. Syst. Evol. Microbiol.">
        <title>Genomic insights into a novel species Rhodoferax aquaticus sp. nov., isolated from freshwater.</title>
        <authorList>
            <person name="Li T."/>
            <person name="Zhuo Y."/>
            <person name="Jin C.Z."/>
            <person name="Wu X."/>
            <person name="Ko S.R."/>
            <person name="Jin F.J."/>
            <person name="Ahn C.Y."/>
            <person name="Oh H.M."/>
            <person name="Lee H.G."/>
            <person name="Jin L."/>
        </authorList>
    </citation>
    <scope>NUCLEOTIDE SEQUENCE [LARGE SCALE GENOMIC DNA]</scope>
    <source>
        <strain evidence="4">Gr-4</strain>
    </source>
</reference>
<organism evidence="3 4">
    <name type="scientific">Rhodoferax aquaticus</name>
    <dbReference type="NCBI Taxonomy" id="2527691"/>
    <lineage>
        <taxon>Bacteria</taxon>
        <taxon>Pseudomonadati</taxon>
        <taxon>Pseudomonadota</taxon>
        <taxon>Betaproteobacteria</taxon>
        <taxon>Burkholderiales</taxon>
        <taxon>Comamonadaceae</taxon>
        <taxon>Rhodoferax</taxon>
    </lineage>
</organism>
<sequence>MRRNALVVCLAAVLPFGFVSAALAQSVPAPSADQPGDAGYTLKSSTLKAPAPSAQPANATSYELSGTSISGASSLTPTILTAPVYSAAPFKTESGLYLYPSLFTGVGYNNNLARTETNAVGSSFLTVAPQLVAEMKNKGDRYTVLAAVNSTSYNSSSDDNSTNGELTLAGDNYFSSRARMGWSLGHVNSSDPRGSTARANNTKPDNWHSTNANGTFIYGAPEASGRLEFDVGSQAKVYDSNRATTAAADVNITSLAGRVFYRLGTRSLALVELRNAKNAYVQSGSTASNTENRYYAGLTWDATAATTGIVKVGQMRKDFDTKLAGRDNFTGGSWEGTLRWAPLTYSVVDFQTSRATADASGVGNFLLTTGNDVVWNHKWTQSLTSRVSVGTLSTEFVGDAAARKDNANSYGLSLNYAVLRWLQLGVDLSGTDSSSNSANASFKRNVTMFTLNASL</sequence>
<dbReference type="KEGG" id="rhg:EXZ61_10405"/>
<dbReference type="RefSeq" id="WP_142811549.1">
    <property type="nucleotide sequence ID" value="NZ_CP036282.1"/>
</dbReference>
<dbReference type="Proteomes" id="UP000317365">
    <property type="component" value="Chromosome"/>
</dbReference>
<protein>
    <recommendedName>
        <fullName evidence="5">TIGR03016 family PEP-CTERM system-associated outer membrane protein</fullName>
    </recommendedName>
</protein>
<dbReference type="InterPro" id="IPR018759">
    <property type="entry name" value="BBP2_2"/>
</dbReference>
<accession>A0A515EPF6</accession>
<feature type="region of interest" description="Disordered" evidence="1">
    <location>
        <begin position="185"/>
        <end position="208"/>
    </location>
</feature>
<evidence type="ECO:0000313" key="4">
    <source>
        <dbReference type="Proteomes" id="UP000317365"/>
    </source>
</evidence>